<keyword evidence="4" id="KW-1185">Reference proteome</keyword>
<evidence type="ECO:0008006" key="5">
    <source>
        <dbReference type="Google" id="ProtNLM"/>
    </source>
</evidence>
<dbReference type="RefSeq" id="WP_126999985.1">
    <property type="nucleotide sequence ID" value="NZ_CP034346.1"/>
</dbReference>
<dbReference type="OrthoDB" id="7059515at2"/>
<dbReference type="SUPFAM" id="SSF82185">
    <property type="entry name" value="Histone H3 K4-specific methyltransferase SET7/9 N-terminal domain"/>
    <property type="match status" value="1"/>
</dbReference>
<sequence length="243" mass="26968">MKKIIALSLSVALCTALATVSLIPASSTAHAAATKELVQISKQAQYYGEVTNGAPNGRGTIHWGDNKQYSGDFVNGKREGSGKYINEYTQDGDQHKVVYNGAWKQDKMEGKGTLTHKVIQEDGEVIWNEIQTGTFKNGVLQNGYDVIHAQADPDYSFTYKNGNEKLEILGTNSGLKESLQKGTLFSIKYRNGSINKLYSSFPADTKSEQRKLDDALKYLKGIQKKLNPHMDEFERLSKQVPLN</sequence>
<keyword evidence="1" id="KW-0677">Repeat</keyword>
<feature type="chain" id="PRO_5018526643" description="MORN repeat-containing protein" evidence="2">
    <location>
        <begin position="32"/>
        <end position="243"/>
    </location>
</feature>
<dbReference type="KEGG" id="plut:EI981_16605"/>
<gene>
    <name evidence="3" type="ORF">EI981_16605</name>
</gene>
<protein>
    <recommendedName>
        <fullName evidence="5">MORN repeat-containing protein</fullName>
    </recommendedName>
</protein>
<evidence type="ECO:0000313" key="4">
    <source>
        <dbReference type="Proteomes" id="UP000270678"/>
    </source>
</evidence>
<evidence type="ECO:0000256" key="2">
    <source>
        <dbReference type="SAM" id="SignalP"/>
    </source>
</evidence>
<name>A0A3Q9ICA4_9BACL</name>
<dbReference type="PANTHER" id="PTHR23084:SF263">
    <property type="entry name" value="MORN REPEAT-CONTAINING PROTEIN 1"/>
    <property type="match status" value="1"/>
</dbReference>
<dbReference type="SMART" id="SM00698">
    <property type="entry name" value="MORN"/>
    <property type="match status" value="3"/>
</dbReference>
<dbReference type="EMBL" id="CP034346">
    <property type="protein sequence ID" value="AZS15896.1"/>
    <property type="molecule type" value="Genomic_DNA"/>
</dbReference>
<keyword evidence="2" id="KW-0732">Signal</keyword>
<dbReference type="Pfam" id="PF02493">
    <property type="entry name" value="MORN"/>
    <property type="match status" value="3"/>
</dbReference>
<dbReference type="Gene3D" id="2.20.110.10">
    <property type="entry name" value="Histone H3 K4-specific methyltransferase SET7/9 N-terminal domain"/>
    <property type="match status" value="1"/>
</dbReference>
<dbReference type="InterPro" id="IPR003409">
    <property type="entry name" value="MORN"/>
</dbReference>
<dbReference type="Proteomes" id="UP000270678">
    <property type="component" value="Chromosome"/>
</dbReference>
<proteinExistence type="predicted"/>
<evidence type="ECO:0000256" key="1">
    <source>
        <dbReference type="ARBA" id="ARBA00022737"/>
    </source>
</evidence>
<dbReference type="AlphaFoldDB" id="A0A3Q9ICA4"/>
<dbReference type="PANTHER" id="PTHR23084">
    <property type="entry name" value="PHOSPHATIDYLINOSITOL-4-PHOSPHATE 5-KINASE RELATED"/>
    <property type="match status" value="1"/>
</dbReference>
<feature type="signal peptide" evidence="2">
    <location>
        <begin position="1"/>
        <end position="31"/>
    </location>
</feature>
<evidence type="ECO:0000313" key="3">
    <source>
        <dbReference type="EMBL" id="AZS15896.1"/>
    </source>
</evidence>
<reference evidence="4" key="1">
    <citation type="submission" date="2018-12" db="EMBL/GenBank/DDBJ databases">
        <title>Complete genome sequence of Paenibacillus sp. MBLB1234.</title>
        <authorList>
            <person name="Nam Y.-D."/>
            <person name="Kang J."/>
            <person name="Chung W.-H."/>
            <person name="Park Y.S."/>
        </authorList>
    </citation>
    <scope>NUCLEOTIDE SEQUENCE [LARGE SCALE GENOMIC DNA]</scope>
    <source>
        <strain evidence="4">MBLB1234</strain>
    </source>
</reference>
<accession>A0A3Q9ICA4</accession>
<organism evidence="3 4">
    <name type="scientific">Paenibacillus lutimineralis</name>
    <dbReference type="NCBI Taxonomy" id="2707005"/>
    <lineage>
        <taxon>Bacteria</taxon>
        <taxon>Bacillati</taxon>
        <taxon>Bacillota</taxon>
        <taxon>Bacilli</taxon>
        <taxon>Bacillales</taxon>
        <taxon>Paenibacillaceae</taxon>
        <taxon>Paenibacillus</taxon>
    </lineage>
</organism>